<dbReference type="OrthoDB" id="5371646at2759"/>
<feature type="compositionally biased region" description="Basic and acidic residues" evidence="1">
    <location>
        <begin position="76"/>
        <end position="85"/>
    </location>
</feature>
<dbReference type="EMBL" id="VNKQ01000003">
    <property type="protein sequence ID" value="KAG0652404.1"/>
    <property type="molecule type" value="Genomic_DNA"/>
</dbReference>
<feature type="compositionally biased region" description="Polar residues" evidence="1">
    <location>
        <begin position="171"/>
        <end position="190"/>
    </location>
</feature>
<name>A0A9P6VRC6_9HELO</name>
<feature type="region of interest" description="Disordered" evidence="1">
    <location>
        <begin position="69"/>
        <end position="142"/>
    </location>
</feature>
<dbReference type="AlphaFoldDB" id="A0A9P6VRC6"/>
<gene>
    <name evidence="2" type="ORF">D0Z07_1390</name>
</gene>
<feature type="region of interest" description="Disordered" evidence="1">
    <location>
        <begin position="159"/>
        <end position="288"/>
    </location>
</feature>
<reference evidence="2" key="1">
    <citation type="submission" date="2019-07" db="EMBL/GenBank/DDBJ databases">
        <title>Hyphodiscus hymeniophilus genome sequencing and assembly.</title>
        <authorList>
            <person name="Kramer G."/>
            <person name="Nodwell J."/>
        </authorList>
    </citation>
    <scope>NUCLEOTIDE SEQUENCE</scope>
    <source>
        <strain evidence="2">ATCC 34498</strain>
    </source>
</reference>
<organism evidence="2 3">
    <name type="scientific">Hyphodiscus hymeniophilus</name>
    <dbReference type="NCBI Taxonomy" id="353542"/>
    <lineage>
        <taxon>Eukaryota</taxon>
        <taxon>Fungi</taxon>
        <taxon>Dikarya</taxon>
        <taxon>Ascomycota</taxon>
        <taxon>Pezizomycotina</taxon>
        <taxon>Leotiomycetes</taxon>
        <taxon>Helotiales</taxon>
        <taxon>Hyphodiscaceae</taxon>
        <taxon>Hyphodiscus</taxon>
    </lineage>
</organism>
<evidence type="ECO:0000313" key="2">
    <source>
        <dbReference type="EMBL" id="KAG0652404.1"/>
    </source>
</evidence>
<sequence length="307" mass="32805">MESPFNDKEKRFVLSEVIKTSSVPVDKLLAFINESGVQPEWNKILMPFGRNLDSCINFWDTLRGGHVSASLPPHSAPDRKRKSDGLEPLQIAPQPKRRQSGAETMIRIQPKPSSNGSPHAFSTLPATQPKKRGRPSKADIEARNAKAIARGEIIAPPRTLAARESVGGDASTESATSSGGFGSLATSIPTVASGPVQDPRMSMSFQSGPSEGESSDMAEKKKRSGRPSSKSSKEPKQGEGSFSSFVPHSGQYGMPRPPSILNPTEEPTRSPPLPPKTEEGGFGAPIYPAIDALLATVPPRPERPGPE</sequence>
<comment type="caution">
    <text evidence="2">The sequence shown here is derived from an EMBL/GenBank/DDBJ whole genome shotgun (WGS) entry which is preliminary data.</text>
</comment>
<evidence type="ECO:0000313" key="3">
    <source>
        <dbReference type="Proteomes" id="UP000785200"/>
    </source>
</evidence>
<protein>
    <submittedName>
        <fullName evidence="2">Uncharacterized protein</fullName>
    </submittedName>
</protein>
<proteinExistence type="predicted"/>
<accession>A0A9P6VRC6</accession>
<evidence type="ECO:0000256" key="1">
    <source>
        <dbReference type="SAM" id="MobiDB-lite"/>
    </source>
</evidence>
<keyword evidence="3" id="KW-1185">Reference proteome</keyword>
<dbReference type="Proteomes" id="UP000785200">
    <property type="component" value="Unassembled WGS sequence"/>
</dbReference>